<feature type="transmembrane region" description="Helical" evidence="1">
    <location>
        <begin position="7"/>
        <end position="25"/>
    </location>
</feature>
<protein>
    <submittedName>
        <fullName evidence="2">Uncharacterized protein</fullName>
    </submittedName>
</protein>
<keyword evidence="1" id="KW-0472">Membrane</keyword>
<sequence>MAKSIGLLAIFGYILFLAGWVLGGINYFDGMTPLVPKDSIEAKMMMFGMCMLVISVTSLSYSVFFKKNRKDLAA</sequence>
<reference evidence="2 3" key="1">
    <citation type="journal article" date="2015" name="Nature">
        <title>rRNA introns, odd ribosomes, and small enigmatic genomes across a large radiation of phyla.</title>
        <authorList>
            <person name="Brown C.T."/>
            <person name="Hug L.A."/>
            <person name="Thomas B.C."/>
            <person name="Sharon I."/>
            <person name="Castelle C.J."/>
            <person name="Singh A."/>
            <person name="Wilkins M.J."/>
            <person name="Williams K.H."/>
            <person name="Banfield J.F."/>
        </authorList>
    </citation>
    <scope>NUCLEOTIDE SEQUENCE [LARGE SCALE GENOMIC DNA]</scope>
</reference>
<accession>A0A0G1KE69</accession>
<evidence type="ECO:0000313" key="2">
    <source>
        <dbReference type="EMBL" id="KKT81883.1"/>
    </source>
</evidence>
<proteinExistence type="predicted"/>
<comment type="caution">
    <text evidence="2">The sequence shown here is derived from an EMBL/GenBank/DDBJ whole genome shotgun (WGS) entry which is preliminary data.</text>
</comment>
<organism evidence="2 3">
    <name type="scientific">Candidatus Yanofskybacteria bacterium GW2011_GWA2_44_9</name>
    <dbReference type="NCBI Taxonomy" id="1619025"/>
    <lineage>
        <taxon>Bacteria</taxon>
        <taxon>Candidatus Yanofskyibacteriota</taxon>
    </lineage>
</organism>
<dbReference type="Proteomes" id="UP000034032">
    <property type="component" value="Unassembled WGS sequence"/>
</dbReference>
<gene>
    <name evidence="2" type="ORF">UW79_C0013G0010</name>
</gene>
<keyword evidence="1" id="KW-0812">Transmembrane</keyword>
<dbReference type="EMBL" id="LCJR01000013">
    <property type="protein sequence ID" value="KKT81883.1"/>
    <property type="molecule type" value="Genomic_DNA"/>
</dbReference>
<keyword evidence="1" id="KW-1133">Transmembrane helix</keyword>
<dbReference type="AlphaFoldDB" id="A0A0G1KE69"/>
<evidence type="ECO:0000313" key="3">
    <source>
        <dbReference type="Proteomes" id="UP000034032"/>
    </source>
</evidence>
<evidence type="ECO:0000256" key="1">
    <source>
        <dbReference type="SAM" id="Phobius"/>
    </source>
</evidence>
<name>A0A0G1KE69_9BACT</name>
<feature type="transmembrane region" description="Helical" evidence="1">
    <location>
        <begin position="45"/>
        <end position="65"/>
    </location>
</feature>